<keyword evidence="2 5" id="KW-0238">DNA-binding</keyword>
<dbReference type="GO" id="GO:0006950">
    <property type="term" value="P:response to stress"/>
    <property type="evidence" value="ECO:0007669"/>
    <property type="project" value="TreeGrafter"/>
</dbReference>
<dbReference type="InterPro" id="IPR036390">
    <property type="entry name" value="WH_DNA-bd_sf"/>
</dbReference>
<dbReference type="PANTHER" id="PTHR33164:SF64">
    <property type="entry name" value="TRANSCRIPTIONAL REGULATOR SLYA"/>
    <property type="match status" value="1"/>
</dbReference>
<keyword evidence="1" id="KW-0805">Transcription regulation</keyword>
<evidence type="ECO:0000313" key="6">
    <source>
        <dbReference type="Proteomes" id="UP000521017"/>
    </source>
</evidence>
<evidence type="ECO:0000259" key="4">
    <source>
        <dbReference type="PROSITE" id="PS50995"/>
    </source>
</evidence>
<dbReference type="GO" id="GO:0003700">
    <property type="term" value="F:DNA-binding transcription factor activity"/>
    <property type="evidence" value="ECO:0007669"/>
    <property type="project" value="InterPro"/>
</dbReference>
<dbReference type="SUPFAM" id="SSF46785">
    <property type="entry name" value="Winged helix' DNA-binding domain"/>
    <property type="match status" value="1"/>
</dbReference>
<dbReference type="GO" id="GO:0003677">
    <property type="term" value="F:DNA binding"/>
    <property type="evidence" value="ECO:0007669"/>
    <property type="project" value="UniProtKB-KW"/>
</dbReference>
<evidence type="ECO:0000313" key="5">
    <source>
        <dbReference type="EMBL" id="MBB6501709.1"/>
    </source>
</evidence>
<evidence type="ECO:0000256" key="3">
    <source>
        <dbReference type="ARBA" id="ARBA00023163"/>
    </source>
</evidence>
<name>A0A7X0MK10_9SPHI</name>
<feature type="domain" description="HTH marR-type" evidence="4">
    <location>
        <begin position="4"/>
        <end position="138"/>
    </location>
</feature>
<accession>A0A7X0MK10</accession>
<dbReference type="InterPro" id="IPR036388">
    <property type="entry name" value="WH-like_DNA-bd_sf"/>
</dbReference>
<dbReference type="Proteomes" id="UP000521017">
    <property type="component" value="Unassembled WGS sequence"/>
</dbReference>
<dbReference type="Gene3D" id="1.10.10.10">
    <property type="entry name" value="Winged helix-like DNA-binding domain superfamily/Winged helix DNA-binding domain"/>
    <property type="match status" value="1"/>
</dbReference>
<dbReference type="Pfam" id="PF01047">
    <property type="entry name" value="MarR"/>
    <property type="match status" value="1"/>
</dbReference>
<dbReference type="InterPro" id="IPR000835">
    <property type="entry name" value="HTH_MarR-typ"/>
</dbReference>
<protein>
    <submittedName>
        <fullName evidence="5">DNA-binding MarR family transcriptional regulator</fullName>
    </submittedName>
</protein>
<dbReference type="AlphaFoldDB" id="A0A7X0MK10"/>
<dbReference type="PANTHER" id="PTHR33164">
    <property type="entry name" value="TRANSCRIPTIONAL REGULATOR, MARR FAMILY"/>
    <property type="match status" value="1"/>
</dbReference>
<dbReference type="SMART" id="SM00347">
    <property type="entry name" value="HTH_MARR"/>
    <property type="match status" value="1"/>
</dbReference>
<dbReference type="InterPro" id="IPR039422">
    <property type="entry name" value="MarR/SlyA-like"/>
</dbReference>
<keyword evidence="3" id="KW-0804">Transcription</keyword>
<gene>
    <name evidence="5" type="ORF">HDF25_003884</name>
</gene>
<dbReference type="EMBL" id="JACHCC010000010">
    <property type="protein sequence ID" value="MBB6501709.1"/>
    <property type="molecule type" value="Genomic_DNA"/>
</dbReference>
<proteinExistence type="predicted"/>
<comment type="caution">
    <text evidence="5">The sequence shown here is derived from an EMBL/GenBank/DDBJ whole genome shotgun (WGS) entry which is preliminary data.</text>
</comment>
<dbReference type="RefSeq" id="WP_184627704.1">
    <property type="nucleotide sequence ID" value="NZ_JACHCC010000010.1"/>
</dbReference>
<evidence type="ECO:0000256" key="1">
    <source>
        <dbReference type="ARBA" id="ARBA00023015"/>
    </source>
</evidence>
<dbReference type="PRINTS" id="PR00598">
    <property type="entry name" value="HTHMARR"/>
</dbReference>
<organism evidence="5 6">
    <name type="scientific">Pedobacter cryoconitis</name>
    <dbReference type="NCBI Taxonomy" id="188932"/>
    <lineage>
        <taxon>Bacteria</taxon>
        <taxon>Pseudomonadati</taxon>
        <taxon>Bacteroidota</taxon>
        <taxon>Sphingobacteriia</taxon>
        <taxon>Sphingobacteriales</taxon>
        <taxon>Sphingobacteriaceae</taxon>
        <taxon>Pedobacter</taxon>
    </lineage>
</organism>
<evidence type="ECO:0000256" key="2">
    <source>
        <dbReference type="ARBA" id="ARBA00023125"/>
    </source>
</evidence>
<sequence length="141" mass="16192">MEDSTRISLLISQALGLYRLRINALLIQNELDLTSEMCAVLRLIWKKEGQKQRELASQLYKDKGSITKIIDNLEKRKLVERISDETDARNKNIRLTSSGRALEKRVLPLLDSFLNEITASIEAQELEITRRVLQEIIGKLS</sequence>
<reference evidence="5 6" key="1">
    <citation type="submission" date="2020-08" db="EMBL/GenBank/DDBJ databases">
        <title>Genomic Encyclopedia of Type Strains, Phase IV (KMG-V): Genome sequencing to study the core and pangenomes of soil and plant-associated prokaryotes.</title>
        <authorList>
            <person name="Whitman W."/>
        </authorList>
    </citation>
    <scope>NUCLEOTIDE SEQUENCE [LARGE SCALE GENOMIC DNA]</scope>
    <source>
        <strain evidence="5 6">M2T3</strain>
    </source>
</reference>
<dbReference type="PROSITE" id="PS50995">
    <property type="entry name" value="HTH_MARR_2"/>
    <property type="match status" value="1"/>
</dbReference>